<dbReference type="InterPro" id="IPR000873">
    <property type="entry name" value="AMP-dep_synth/lig_dom"/>
</dbReference>
<dbReference type="GO" id="GO:0005777">
    <property type="term" value="C:peroxisome"/>
    <property type="evidence" value="ECO:0007669"/>
    <property type="project" value="UniProtKB-SubCell"/>
</dbReference>
<dbReference type="FunCoup" id="A0A1W4XCX3">
    <property type="interactions" value="275"/>
</dbReference>
<dbReference type="PANTHER" id="PTHR24096:SF422">
    <property type="entry name" value="BCDNA.GH02901"/>
    <property type="match status" value="1"/>
</dbReference>
<protein>
    <submittedName>
        <fullName evidence="7">4-coumarate--CoA ligase-like</fullName>
    </submittedName>
</protein>
<dbReference type="GeneID" id="108743060"/>
<comment type="subcellular location">
    <subcellularLocation>
        <location evidence="1">Peroxisome</location>
    </subcellularLocation>
</comment>
<dbReference type="Pfam" id="PF13193">
    <property type="entry name" value="AMP-binding_C"/>
    <property type="match status" value="1"/>
</dbReference>
<dbReference type="RefSeq" id="XP_018333976.1">
    <property type="nucleotide sequence ID" value="XM_018478474.2"/>
</dbReference>
<evidence type="ECO:0000313" key="6">
    <source>
        <dbReference type="Proteomes" id="UP000192223"/>
    </source>
</evidence>
<dbReference type="InterPro" id="IPR042099">
    <property type="entry name" value="ANL_N_sf"/>
</dbReference>
<dbReference type="SUPFAM" id="SSF56801">
    <property type="entry name" value="Acetyl-CoA synthetase-like"/>
    <property type="match status" value="1"/>
</dbReference>
<dbReference type="STRING" id="224129.A0A1W4XCX3"/>
<dbReference type="InterPro" id="IPR025110">
    <property type="entry name" value="AMP-bd_C"/>
</dbReference>
<accession>A0A1W4XCX3</accession>
<evidence type="ECO:0000256" key="1">
    <source>
        <dbReference type="ARBA" id="ARBA00004275"/>
    </source>
</evidence>
<gene>
    <name evidence="7" type="primary">LOC108743060</name>
</gene>
<dbReference type="PANTHER" id="PTHR24096">
    <property type="entry name" value="LONG-CHAIN-FATTY-ACID--COA LIGASE"/>
    <property type="match status" value="1"/>
</dbReference>
<dbReference type="KEGG" id="apln:108743060"/>
<reference evidence="7" key="1">
    <citation type="submission" date="2025-08" db="UniProtKB">
        <authorList>
            <consortium name="RefSeq"/>
        </authorList>
    </citation>
    <scope>IDENTIFICATION</scope>
    <source>
        <tissue evidence="7">Entire body</tissue>
    </source>
</reference>
<evidence type="ECO:0000313" key="7">
    <source>
        <dbReference type="RefSeq" id="XP_018333976.1"/>
    </source>
</evidence>
<organism evidence="6 7">
    <name type="scientific">Agrilus planipennis</name>
    <name type="common">Emerald ash borer</name>
    <name type="synonym">Agrilus marcopoli</name>
    <dbReference type="NCBI Taxonomy" id="224129"/>
    <lineage>
        <taxon>Eukaryota</taxon>
        <taxon>Metazoa</taxon>
        <taxon>Ecdysozoa</taxon>
        <taxon>Arthropoda</taxon>
        <taxon>Hexapoda</taxon>
        <taxon>Insecta</taxon>
        <taxon>Pterygota</taxon>
        <taxon>Neoptera</taxon>
        <taxon>Endopterygota</taxon>
        <taxon>Coleoptera</taxon>
        <taxon>Polyphaga</taxon>
        <taxon>Elateriformia</taxon>
        <taxon>Buprestoidea</taxon>
        <taxon>Buprestidae</taxon>
        <taxon>Agrilinae</taxon>
        <taxon>Agrilus</taxon>
    </lineage>
</organism>
<dbReference type="GO" id="GO:0004467">
    <property type="term" value="F:long-chain fatty acid-CoA ligase activity"/>
    <property type="evidence" value="ECO:0007669"/>
    <property type="project" value="TreeGrafter"/>
</dbReference>
<keyword evidence="6" id="KW-1185">Reference proteome</keyword>
<evidence type="ECO:0000256" key="3">
    <source>
        <dbReference type="ARBA" id="ARBA00023140"/>
    </source>
</evidence>
<dbReference type="GO" id="GO:0046949">
    <property type="term" value="P:fatty-acyl-CoA biosynthetic process"/>
    <property type="evidence" value="ECO:0007669"/>
    <property type="project" value="TreeGrafter"/>
</dbReference>
<dbReference type="InParanoid" id="A0A1W4XCX3"/>
<evidence type="ECO:0000259" key="4">
    <source>
        <dbReference type="Pfam" id="PF00501"/>
    </source>
</evidence>
<dbReference type="FunFam" id="3.30.300.30:FF:000007">
    <property type="entry name" value="4-coumarate--CoA ligase 2"/>
    <property type="match status" value="1"/>
</dbReference>
<dbReference type="OrthoDB" id="10253869at2759"/>
<keyword evidence="3" id="KW-0576">Peroxisome</keyword>
<dbReference type="InterPro" id="IPR045851">
    <property type="entry name" value="AMP-bd_C_sf"/>
</dbReference>
<dbReference type="Proteomes" id="UP000192223">
    <property type="component" value="Unplaced"/>
</dbReference>
<feature type="domain" description="AMP-binding enzyme C-terminal" evidence="5">
    <location>
        <begin position="481"/>
        <end position="557"/>
    </location>
</feature>
<dbReference type="InterPro" id="IPR020845">
    <property type="entry name" value="AMP-binding_CS"/>
</dbReference>
<proteinExistence type="inferred from homology"/>
<evidence type="ECO:0000256" key="2">
    <source>
        <dbReference type="ARBA" id="ARBA00006432"/>
    </source>
</evidence>
<evidence type="ECO:0000259" key="5">
    <source>
        <dbReference type="Pfam" id="PF13193"/>
    </source>
</evidence>
<dbReference type="Gene3D" id="3.30.300.30">
    <property type="match status" value="1"/>
</dbReference>
<dbReference type="Pfam" id="PF00501">
    <property type="entry name" value="AMP-binding"/>
    <property type="match status" value="1"/>
</dbReference>
<dbReference type="AlphaFoldDB" id="A0A1W4XCX3"/>
<dbReference type="PROSITE" id="PS00455">
    <property type="entry name" value="AMP_BINDING"/>
    <property type="match status" value="1"/>
</dbReference>
<comment type="similarity">
    <text evidence="2">Belongs to the ATP-dependent AMP-binding enzyme family.</text>
</comment>
<name>A0A1W4XCX3_AGRPL</name>
<dbReference type="Gene3D" id="3.40.50.12780">
    <property type="entry name" value="N-terminal domain of ligase-like"/>
    <property type="match status" value="1"/>
</dbReference>
<feature type="domain" description="AMP-dependent synthetase/ligase" evidence="4">
    <location>
        <begin position="56"/>
        <end position="430"/>
    </location>
</feature>
<sequence length="566" mass="62928">MGLFTRAIISEYLRPSFICVYNFTRLLCYKSDIVIESNYPNVNVPNITINELLWDKFATWPDRPAVVCSETGKTLTYNDFFKKSRKLSGFLQSKLKLKKDDTIALVLPNIADFGVIVLGAVDAGLKVTTINPLYTKDEIKRQLNDCGVKAVFSLNIITDLIKEVIKTINNSISVISVGIQRNEPVSSGIIKFHEITENSTFEFRPVSGNADDVAFLLYSSGTTGLPKGVELTHKNIVSNVLQQSSHEPLDLFNLYERNVVSTSLAFFHSGGLSVALLSWYSGSKLIAAPRINTKTLTDQFETYKPNIGVYTPLIVQMLTKNNNFTPKIAESLKIALSAAAPLGGTDIERFYEKTQNQVRIIQGYGLTEASPATHRVPLDAQKEKIRSVGVLLPNTKSKIIPIDGNDTNGLPVMQTGEILIKGPQVMKGYFKNPKATSEIFTDDGWLKTGDVGYVDEDGYLYITDRIKELIKVKGFQVAPAELEEILRDHPSVEQAAVVGTKHERFGEVPKAFLVLKKDHRISEEDIKEFVANKVVTYKQLEGGVVFLEDLPKSNTGKILRKELKGK</sequence>